<evidence type="ECO:0000256" key="2">
    <source>
        <dbReference type="ARBA" id="ARBA00010617"/>
    </source>
</evidence>
<accession>A0A9W8YW04</accession>
<organism evidence="9 10">
    <name type="scientific">Gnomoniopsis smithogilvyi</name>
    <dbReference type="NCBI Taxonomy" id="1191159"/>
    <lineage>
        <taxon>Eukaryota</taxon>
        <taxon>Fungi</taxon>
        <taxon>Dikarya</taxon>
        <taxon>Ascomycota</taxon>
        <taxon>Pezizomycotina</taxon>
        <taxon>Sordariomycetes</taxon>
        <taxon>Sordariomycetidae</taxon>
        <taxon>Diaporthales</taxon>
        <taxon>Gnomoniaceae</taxon>
        <taxon>Gnomoniopsis</taxon>
    </lineage>
</organism>
<dbReference type="Pfam" id="PF00067">
    <property type="entry name" value="p450"/>
    <property type="match status" value="1"/>
</dbReference>
<evidence type="ECO:0000256" key="7">
    <source>
        <dbReference type="RuleBase" id="RU000461"/>
    </source>
</evidence>
<evidence type="ECO:0000256" key="8">
    <source>
        <dbReference type="SAM" id="Phobius"/>
    </source>
</evidence>
<dbReference type="GO" id="GO:0020037">
    <property type="term" value="F:heme binding"/>
    <property type="evidence" value="ECO:0007669"/>
    <property type="project" value="InterPro"/>
</dbReference>
<proteinExistence type="inferred from homology"/>
<comment type="cofactor">
    <cofactor evidence="1 6">
        <name>heme</name>
        <dbReference type="ChEBI" id="CHEBI:30413"/>
    </cofactor>
</comment>
<dbReference type="Proteomes" id="UP001140453">
    <property type="component" value="Unassembled WGS sequence"/>
</dbReference>
<dbReference type="PRINTS" id="PR00463">
    <property type="entry name" value="EP450I"/>
</dbReference>
<dbReference type="PRINTS" id="PR00385">
    <property type="entry name" value="P450"/>
</dbReference>
<gene>
    <name evidence="9" type="ORF">N0V93_003086</name>
</gene>
<dbReference type="CDD" id="cd11058">
    <property type="entry name" value="CYP60B-like"/>
    <property type="match status" value="1"/>
</dbReference>
<dbReference type="AlphaFoldDB" id="A0A9W8YW04"/>
<evidence type="ECO:0000313" key="10">
    <source>
        <dbReference type="Proteomes" id="UP001140453"/>
    </source>
</evidence>
<dbReference type="OrthoDB" id="1470350at2759"/>
<protein>
    <recommendedName>
        <fullName evidence="11">Isotrichodermin C-15 hydroxylase</fullName>
    </recommendedName>
</protein>
<keyword evidence="4 6" id="KW-0479">Metal-binding</keyword>
<evidence type="ECO:0008006" key="11">
    <source>
        <dbReference type="Google" id="ProtNLM"/>
    </source>
</evidence>
<dbReference type="PANTHER" id="PTHR24305">
    <property type="entry name" value="CYTOCHROME P450"/>
    <property type="match status" value="1"/>
</dbReference>
<keyword evidence="3 6" id="KW-0349">Heme</keyword>
<dbReference type="GO" id="GO:0016705">
    <property type="term" value="F:oxidoreductase activity, acting on paired donors, with incorporation or reduction of molecular oxygen"/>
    <property type="evidence" value="ECO:0007669"/>
    <property type="project" value="InterPro"/>
</dbReference>
<keyword evidence="7" id="KW-0560">Oxidoreductase</keyword>
<name>A0A9W8YW04_9PEZI</name>
<evidence type="ECO:0000256" key="4">
    <source>
        <dbReference type="ARBA" id="ARBA00022723"/>
    </source>
</evidence>
<comment type="similarity">
    <text evidence="2 7">Belongs to the cytochrome P450 family.</text>
</comment>
<evidence type="ECO:0000256" key="3">
    <source>
        <dbReference type="ARBA" id="ARBA00022617"/>
    </source>
</evidence>
<dbReference type="InterPro" id="IPR002401">
    <property type="entry name" value="Cyt_P450_E_grp-I"/>
</dbReference>
<evidence type="ECO:0000256" key="6">
    <source>
        <dbReference type="PIRSR" id="PIRSR602401-1"/>
    </source>
</evidence>
<dbReference type="GO" id="GO:0004497">
    <property type="term" value="F:monooxygenase activity"/>
    <property type="evidence" value="ECO:0007669"/>
    <property type="project" value="UniProtKB-KW"/>
</dbReference>
<dbReference type="InterPro" id="IPR050121">
    <property type="entry name" value="Cytochrome_P450_monoxygenase"/>
</dbReference>
<keyword evidence="8" id="KW-1133">Transmembrane helix</keyword>
<comment type="caution">
    <text evidence="9">The sequence shown here is derived from an EMBL/GenBank/DDBJ whole genome shotgun (WGS) entry which is preliminary data.</text>
</comment>
<dbReference type="EMBL" id="JAPEVB010000002">
    <property type="protein sequence ID" value="KAJ4393870.1"/>
    <property type="molecule type" value="Genomic_DNA"/>
</dbReference>
<feature type="transmembrane region" description="Helical" evidence="8">
    <location>
        <begin position="12"/>
        <end position="35"/>
    </location>
</feature>
<reference evidence="9" key="1">
    <citation type="submission" date="2022-10" db="EMBL/GenBank/DDBJ databases">
        <title>Tapping the CABI collections for fungal endophytes: first genome assemblies for Collariella, Neodidymelliopsis, Ascochyta clinopodiicola, Didymella pomorum, Didymosphaeria variabile, Neocosmospora piperis and Neocucurbitaria cava.</title>
        <authorList>
            <person name="Hill R."/>
        </authorList>
    </citation>
    <scope>NUCLEOTIDE SEQUENCE</scope>
    <source>
        <strain evidence="9">IMI 355082</strain>
    </source>
</reference>
<dbReference type="InterPro" id="IPR036396">
    <property type="entry name" value="Cyt_P450_sf"/>
</dbReference>
<keyword evidence="8" id="KW-0812">Transmembrane</keyword>
<sequence length="511" mass="57727">MAPILELHSEYFTLHTLLLVGVASTIAALVGQFIYNIYFHPLAGFPGPILYRGSNIPKIIQQIRGNVHNKMLEFHEQYGPVVRLAPGELTYTSSSALHEIYGNHRNKKSMPPQGSLGKNDNKMFGATAFIWLQSQAEHAKHRRILATSFSDASLRAQEPILLGYADLLIKQLRTRAARGEVVDLWAWFNYLTFDVIGDLTFGEPFDCVKDGQFHPWISFIFTNLTNMMYAQIIMTMGFLGTIIEALIPHRVWAEAISHAQATRDKVDRRLARITERPDFVAGFMKHINAPGGITPNELYADSNIFLMAGSETSATLLAVAIYYLLRNPEKLAILQDEIRTAFSGPEDVRFASVGQLPYLLAVINESLRIHPPLPAGVNRVVPAGGAIIDGRFVSQGTVLQVPDWPAFHLEANFTDPWDFVPERFLDPRPDRYAGDNWAVFQPFSYGNRNCIGKNLAYMEAKVTLCRMLLAFDMELMPQSCDWNNQRVFLLWEKRPLYVKLTERVKGEKLVI</sequence>
<evidence type="ECO:0000313" key="9">
    <source>
        <dbReference type="EMBL" id="KAJ4393870.1"/>
    </source>
</evidence>
<dbReference type="PROSITE" id="PS00086">
    <property type="entry name" value="CYTOCHROME_P450"/>
    <property type="match status" value="1"/>
</dbReference>
<keyword evidence="7" id="KW-0503">Monooxygenase</keyword>
<keyword evidence="5 6" id="KW-0408">Iron</keyword>
<feature type="binding site" description="axial binding residue" evidence="6">
    <location>
        <position position="450"/>
    </location>
    <ligand>
        <name>heme</name>
        <dbReference type="ChEBI" id="CHEBI:30413"/>
    </ligand>
    <ligandPart>
        <name>Fe</name>
        <dbReference type="ChEBI" id="CHEBI:18248"/>
    </ligandPart>
</feature>
<keyword evidence="8" id="KW-0472">Membrane</keyword>
<dbReference type="Gene3D" id="1.10.630.10">
    <property type="entry name" value="Cytochrome P450"/>
    <property type="match status" value="1"/>
</dbReference>
<evidence type="ECO:0000256" key="1">
    <source>
        <dbReference type="ARBA" id="ARBA00001971"/>
    </source>
</evidence>
<evidence type="ECO:0000256" key="5">
    <source>
        <dbReference type="ARBA" id="ARBA00023004"/>
    </source>
</evidence>
<dbReference type="SUPFAM" id="SSF48264">
    <property type="entry name" value="Cytochrome P450"/>
    <property type="match status" value="1"/>
</dbReference>
<keyword evidence="10" id="KW-1185">Reference proteome</keyword>
<dbReference type="PANTHER" id="PTHR24305:SF210">
    <property type="entry name" value="CYTOCHROME P450 MONOOXYGENASE ASQL-RELATED"/>
    <property type="match status" value="1"/>
</dbReference>
<dbReference type="GO" id="GO:0005506">
    <property type="term" value="F:iron ion binding"/>
    <property type="evidence" value="ECO:0007669"/>
    <property type="project" value="InterPro"/>
</dbReference>
<dbReference type="InterPro" id="IPR001128">
    <property type="entry name" value="Cyt_P450"/>
</dbReference>
<dbReference type="InterPro" id="IPR017972">
    <property type="entry name" value="Cyt_P450_CS"/>
</dbReference>